<evidence type="ECO:0000313" key="11">
    <source>
        <dbReference type="Proteomes" id="UP000178602"/>
    </source>
</evidence>
<keyword evidence="4 7" id="KW-0812">Transmembrane</keyword>
<name>A0A1F4T4T4_UNCSA</name>
<comment type="caution">
    <text evidence="10">The sequence shown here is derived from an EMBL/GenBank/DDBJ whole genome shotgun (WGS) entry which is preliminary data.</text>
</comment>
<sequence length="411" mass="45994">MFKIALRNIFRNKRRSVLTGLSIAVAVMIAVYLWSLISGIMDDLFDNMIRLNYGHVRILNTDYVKRERLLPLEANIKDYQAVARLADADRNVTLTVGRIKFGVLLEYKGKNKPVFGTGIVPENESPISHLDQKIVEGRMIEMGKEEMNLGASLARELGLKLGDTLTVVTQTAYGSITAMNLKIVGIFSYGVQSMDKTTFFIPLDRAQKLLDLENSATEIFIFIKDKNKGPEVAKEIRAKLDLAYPGKYMAKAWQEQELLYFYMVIARNVYAGLYFLVLFLASFTILNTMFMSVLERTKEIGMMKALGMKNRQVMGIVMLEALLIGTIASFIGAIWGSGIAYYLATRGLDFTATFETMGTINFPISSVYHALFSWGIVFFGFCMGILFSVAAAVPPALRAAKMEPTESLKEI</sequence>
<feature type="transmembrane region" description="Helical" evidence="7">
    <location>
        <begin position="273"/>
        <end position="294"/>
    </location>
</feature>
<keyword evidence="6 7" id="KW-0472">Membrane</keyword>
<proteinExistence type="inferred from homology"/>
<feature type="domain" description="MacB-like periplasmic core" evidence="9">
    <location>
        <begin position="16"/>
        <end position="238"/>
    </location>
</feature>
<evidence type="ECO:0000256" key="6">
    <source>
        <dbReference type="ARBA" id="ARBA00023136"/>
    </source>
</evidence>
<evidence type="ECO:0000256" key="2">
    <source>
        <dbReference type="ARBA" id="ARBA00005236"/>
    </source>
</evidence>
<dbReference type="GO" id="GO:0044874">
    <property type="term" value="P:lipoprotein localization to outer membrane"/>
    <property type="evidence" value="ECO:0007669"/>
    <property type="project" value="TreeGrafter"/>
</dbReference>
<evidence type="ECO:0000259" key="9">
    <source>
        <dbReference type="Pfam" id="PF12704"/>
    </source>
</evidence>
<organism evidence="10 11">
    <name type="scientific">candidate division WOR-1 bacterium RIFOXYC12_FULL_54_18</name>
    <dbReference type="NCBI Taxonomy" id="1802584"/>
    <lineage>
        <taxon>Bacteria</taxon>
        <taxon>Bacillati</taxon>
        <taxon>Saganbacteria</taxon>
    </lineage>
</organism>
<evidence type="ECO:0008006" key="12">
    <source>
        <dbReference type="Google" id="ProtNLM"/>
    </source>
</evidence>
<dbReference type="InterPro" id="IPR003838">
    <property type="entry name" value="ABC3_permease_C"/>
</dbReference>
<evidence type="ECO:0000256" key="1">
    <source>
        <dbReference type="ARBA" id="ARBA00004651"/>
    </source>
</evidence>
<gene>
    <name evidence="10" type="ORF">A3K49_02290</name>
</gene>
<dbReference type="InterPro" id="IPR051447">
    <property type="entry name" value="Lipoprotein-release_system"/>
</dbReference>
<dbReference type="PANTHER" id="PTHR30489:SF0">
    <property type="entry name" value="LIPOPROTEIN-RELEASING SYSTEM TRANSMEMBRANE PROTEIN LOLE"/>
    <property type="match status" value="1"/>
</dbReference>
<feature type="transmembrane region" description="Helical" evidence="7">
    <location>
        <begin position="371"/>
        <end position="393"/>
    </location>
</feature>
<evidence type="ECO:0000256" key="3">
    <source>
        <dbReference type="ARBA" id="ARBA00022475"/>
    </source>
</evidence>
<reference evidence="10 11" key="1">
    <citation type="journal article" date="2016" name="Nat. Commun.">
        <title>Thousands of microbial genomes shed light on interconnected biogeochemical processes in an aquifer system.</title>
        <authorList>
            <person name="Anantharaman K."/>
            <person name="Brown C.T."/>
            <person name="Hug L.A."/>
            <person name="Sharon I."/>
            <person name="Castelle C.J."/>
            <person name="Probst A.J."/>
            <person name="Thomas B.C."/>
            <person name="Singh A."/>
            <person name="Wilkins M.J."/>
            <person name="Karaoz U."/>
            <person name="Brodie E.L."/>
            <person name="Williams K.H."/>
            <person name="Hubbard S.S."/>
            <person name="Banfield J.F."/>
        </authorList>
    </citation>
    <scope>NUCLEOTIDE SEQUENCE [LARGE SCALE GENOMIC DNA]</scope>
</reference>
<dbReference type="GO" id="GO:0098797">
    <property type="term" value="C:plasma membrane protein complex"/>
    <property type="evidence" value="ECO:0007669"/>
    <property type="project" value="TreeGrafter"/>
</dbReference>
<comment type="similarity">
    <text evidence="2">Belongs to the ABC-4 integral membrane protein family. LolC/E subfamily.</text>
</comment>
<protein>
    <recommendedName>
        <fullName evidence="12">ABC transporter permease</fullName>
    </recommendedName>
</protein>
<dbReference type="AlphaFoldDB" id="A0A1F4T4T4"/>
<dbReference type="Pfam" id="PF02687">
    <property type="entry name" value="FtsX"/>
    <property type="match status" value="1"/>
</dbReference>
<evidence type="ECO:0000256" key="5">
    <source>
        <dbReference type="ARBA" id="ARBA00022989"/>
    </source>
</evidence>
<dbReference type="Pfam" id="PF12704">
    <property type="entry name" value="MacB_PCD"/>
    <property type="match status" value="1"/>
</dbReference>
<keyword evidence="3" id="KW-1003">Cell membrane</keyword>
<accession>A0A1F4T4T4</accession>
<keyword evidence="5 7" id="KW-1133">Transmembrane helix</keyword>
<feature type="domain" description="ABC3 transporter permease C-terminal" evidence="8">
    <location>
        <begin position="273"/>
        <end position="404"/>
    </location>
</feature>
<evidence type="ECO:0000256" key="4">
    <source>
        <dbReference type="ARBA" id="ARBA00022692"/>
    </source>
</evidence>
<evidence type="ECO:0000259" key="8">
    <source>
        <dbReference type="Pfam" id="PF02687"/>
    </source>
</evidence>
<evidence type="ECO:0000313" key="10">
    <source>
        <dbReference type="EMBL" id="OGC27821.1"/>
    </source>
</evidence>
<dbReference type="InterPro" id="IPR025857">
    <property type="entry name" value="MacB_PCD"/>
</dbReference>
<feature type="transmembrane region" description="Helical" evidence="7">
    <location>
        <begin position="315"/>
        <end position="344"/>
    </location>
</feature>
<dbReference type="PANTHER" id="PTHR30489">
    <property type="entry name" value="LIPOPROTEIN-RELEASING SYSTEM TRANSMEMBRANE PROTEIN LOLE"/>
    <property type="match status" value="1"/>
</dbReference>
<dbReference type="Proteomes" id="UP000178602">
    <property type="component" value="Unassembled WGS sequence"/>
</dbReference>
<evidence type="ECO:0000256" key="7">
    <source>
        <dbReference type="SAM" id="Phobius"/>
    </source>
</evidence>
<feature type="transmembrane region" description="Helical" evidence="7">
    <location>
        <begin position="21"/>
        <end position="41"/>
    </location>
</feature>
<dbReference type="EMBL" id="MEUG01000001">
    <property type="protein sequence ID" value="OGC27821.1"/>
    <property type="molecule type" value="Genomic_DNA"/>
</dbReference>
<comment type="subcellular location">
    <subcellularLocation>
        <location evidence="1">Cell membrane</location>
        <topology evidence="1">Multi-pass membrane protein</topology>
    </subcellularLocation>
</comment>